<dbReference type="PANTHER" id="PTHR38743">
    <property type="entry name" value="SIMILAR TO GLYOXYLASE I FAMILY PROTEIN"/>
    <property type="match status" value="1"/>
</dbReference>
<dbReference type="PANTHER" id="PTHR38743:SF2">
    <property type="entry name" value="DUF2185 DOMAIN-CONTAINING PROTEIN"/>
    <property type="match status" value="1"/>
</dbReference>
<evidence type="ECO:0000313" key="2">
    <source>
        <dbReference type="EMBL" id="QDQ28531.1"/>
    </source>
</evidence>
<keyword evidence="3" id="KW-1185">Reference proteome</keyword>
<feature type="domain" description="Immunity protein Imm33" evidence="1">
    <location>
        <begin position="22"/>
        <end position="106"/>
    </location>
</feature>
<protein>
    <submittedName>
        <fullName evidence="2">DUF2185 domain-containing protein</fullName>
    </submittedName>
</protein>
<dbReference type="Pfam" id="PF09951">
    <property type="entry name" value="Imm33"/>
    <property type="match status" value="1"/>
</dbReference>
<dbReference type="AlphaFoldDB" id="A0A516SK44"/>
<dbReference type="OrthoDB" id="4827574at2"/>
<dbReference type="RefSeq" id="WP_144279914.1">
    <property type="nucleotide sequence ID" value="NZ_CP041730.1"/>
</dbReference>
<gene>
    <name evidence="2" type="ORF">FNU76_20440</name>
</gene>
<dbReference type="EMBL" id="CP041730">
    <property type="protein sequence ID" value="QDQ28531.1"/>
    <property type="molecule type" value="Genomic_DNA"/>
</dbReference>
<evidence type="ECO:0000259" key="1">
    <source>
        <dbReference type="Pfam" id="PF09951"/>
    </source>
</evidence>
<dbReference type="KEGG" id="cari:FNU76_20440"/>
<evidence type="ECO:0000313" key="3">
    <source>
        <dbReference type="Proteomes" id="UP000317550"/>
    </source>
</evidence>
<organism evidence="2 3">
    <name type="scientific">Chitinimonas arctica</name>
    <dbReference type="NCBI Taxonomy" id="2594795"/>
    <lineage>
        <taxon>Bacteria</taxon>
        <taxon>Pseudomonadati</taxon>
        <taxon>Pseudomonadota</taxon>
        <taxon>Betaproteobacteria</taxon>
        <taxon>Neisseriales</taxon>
        <taxon>Chitinibacteraceae</taxon>
        <taxon>Chitinimonas</taxon>
    </lineage>
</organism>
<name>A0A516SK44_9NEIS</name>
<dbReference type="InterPro" id="IPR018689">
    <property type="entry name" value="Imm33_dom"/>
</dbReference>
<dbReference type="Proteomes" id="UP000317550">
    <property type="component" value="Chromosome"/>
</dbReference>
<sequence>MKHYKLDKHQIRPLALGHGLAMVTDMITVEGYPVSYMYRDEPEDAEDSGWRFFAGNESDAYLDNPKHFSLLDVNIIANYDETIIPLLGSPVGAAFDKGEEGDTFYDVSE</sequence>
<proteinExistence type="predicted"/>
<accession>A0A516SK44</accession>
<reference evidence="3" key="1">
    <citation type="submission" date="2019-07" db="EMBL/GenBank/DDBJ databases">
        <title>Chitinimonas sp. nov., isolated from Ny-Alesund, arctica soil.</title>
        <authorList>
            <person name="Xu Q."/>
            <person name="Peng F."/>
        </authorList>
    </citation>
    <scope>NUCLEOTIDE SEQUENCE [LARGE SCALE GENOMIC DNA]</scope>
    <source>
        <strain evidence="3">R3-44</strain>
    </source>
</reference>